<comment type="subcellular location">
    <subcellularLocation>
        <location evidence="1">Cell envelope</location>
    </subcellularLocation>
</comment>
<name>A0A6I2G9X3_9LACT</name>
<dbReference type="InterPro" id="IPR051313">
    <property type="entry name" value="Bact_iron-sidero_bind"/>
</dbReference>
<evidence type="ECO:0000256" key="4">
    <source>
        <dbReference type="ARBA" id="ARBA00022729"/>
    </source>
</evidence>
<accession>A0A6I2G9X3</accession>
<evidence type="ECO:0000256" key="3">
    <source>
        <dbReference type="ARBA" id="ARBA00022448"/>
    </source>
</evidence>
<protein>
    <submittedName>
        <fullName evidence="7">ABC transporter substrate-binding protein</fullName>
    </submittedName>
</protein>
<evidence type="ECO:0000313" key="7">
    <source>
        <dbReference type="EMBL" id="MRI84577.1"/>
    </source>
</evidence>
<keyword evidence="4 5" id="KW-0732">Signal</keyword>
<dbReference type="InterPro" id="IPR002491">
    <property type="entry name" value="ABC_transptr_periplasmic_BD"/>
</dbReference>
<dbReference type="Proteomes" id="UP000430975">
    <property type="component" value="Unassembled WGS sequence"/>
</dbReference>
<dbReference type="AlphaFoldDB" id="A0A6I2G9X3"/>
<comment type="caution">
    <text evidence="7">The sequence shown here is derived from an EMBL/GenBank/DDBJ whole genome shotgun (WGS) entry which is preliminary data.</text>
</comment>
<dbReference type="PANTHER" id="PTHR30532">
    <property type="entry name" value="IRON III DICITRATE-BINDING PERIPLASMIC PROTEIN"/>
    <property type="match status" value="1"/>
</dbReference>
<feature type="chain" id="PRO_5039215369" evidence="5">
    <location>
        <begin position="19"/>
        <end position="334"/>
    </location>
</feature>
<dbReference type="Gene3D" id="3.40.50.1980">
    <property type="entry name" value="Nitrogenase molybdenum iron protein domain"/>
    <property type="match status" value="2"/>
</dbReference>
<evidence type="ECO:0000256" key="1">
    <source>
        <dbReference type="ARBA" id="ARBA00004196"/>
    </source>
</evidence>
<feature type="domain" description="Fe/B12 periplasmic-binding" evidence="6">
    <location>
        <begin position="58"/>
        <end position="334"/>
    </location>
</feature>
<sequence>MKMNKRLLVSLLASITLAPIGITLVEHHDSTAAVAMAADTLSVEDIHGVVEVPVNPQVVVALDNRTFETLADWGVTLAAAPKDVMPANNPYVADESVVNLGNHREPNLELLAAAEPDLVIVGQRFASYYDEIKALVPNAAVLDFSWDVSDDDGSTGQNLLNGFKSSTLSLGAIFGQEAEAEALVADLDAALLAATEAYNGQDTILSVVVSGGEIGFSAPNSGRVWGPLYEIFGWEASLDLDNASSSHTGDDISVEAIAQSDPDWLMVLDRDAGVSSSEGATPATDVIENATALQNTNAIQSGNILYAPADTYTNESIQTYIELFELLAAAFADE</sequence>
<dbReference type="GO" id="GO:1901678">
    <property type="term" value="P:iron coordination entity transport"/>
    <property type="evidence" value="ECO:0007669"/>
    <property type="project" value="UniProtKB-ARBA"/>
</dbReference>
<evidence type="ECO:0000259" key="6">
    <source>
        <dbReference type="PROSITE" id="PS50983"/>
    </source>
</evidence>
<feature type="signal peptide" evidence="5">
    <location>
        <begin position="1"/>
        <end position="18"/>
    </location>
</feature>
<evidence type="ECO:0000256" key="2">
    <source>
        <dbReference type="ARBA" id="ARBA00008814"/>
    </source>
</evidence>
<proteinExistence type="inferred from homology"/>
<dbReference type="SUPFAM" id="SSF53807">
    <property type="entry name" value="Helical backbone' metal receptor"/>
    <property type="match status" value="1"/>
</dbReference>
<dbReference type="Pfam" id="PF01497">
    <property type="entry name" value="Peripla_BP_2"/>
    <property type="match status" value="1"/>
</dbReference>
<gene>
    <name evidence="7" type="ORF">GIY09_01520</name>
</gene>
<organism evidence="7 8">
    <name type="scientific">Fundicoccus ignavus</name>
    <dbReference type="NCBI Taxonomy" id="2664442"/>
    <lineage>
        <taxon>Bacteria</taxon>
        <taxon>Bacillati</taxon>
        <taxon>Bacillota</taxon>
        <taxon>Bacilli</taxon>
        <taxon>Lactobacillales</taxon>
        <taxon>Aerococcaceae</taxon>
        <taxon>Fundicoccus</taxon>
    </lineage>
</organism>
<keyword evidence="8" id="KW-1185">Reference proteome</keyword>
<keyword evidence="3" id="KW-0813">Transport</keyword>
<dbReference type="PROSITE" id="PS50983">
    <property type="entry name" value="FE_B12_PBP"/>
    <property type="match status" value="1"/>
</dbReference>
<evidence type="ECO:0000313" key="8">
    <source>
        <dbReference type="Proteomes" id="UP000430975"/>
    </source>
</evidence>
<dbReference type="EMBL" id="WJQS01000001">
    <property type="protein sequence ID" value="MRI84577.1"/>
    <property type="molecule type" value="Genomic_DNA"/>
</dbReference>
<dbReference type="GO" id="GO:0030288">
    <property type="term" value="C:outer membrane-bounded periplasmic space"/>
    <property type="evidence" value="ECO:0007669"/>
    <property type="project" value="TreeGrafter"/>
</dbReference>
<reference evidence="7 8" key="1">
    <citation type="submission" date="2019-11" db="EMBL/GenBank/DDBJ databases">
        <title>Characterisation of Fundicoccus ignavus gen. nov. sp. nov., a novel genus of the family Aerococcaceae isolated from bulk tank milk.</title>
        <authorList>
            <person name="Siebert A."/>
            <person name="Huptas C."/>
            <person name="Wenning M."/>
            <person name="Scherer S."/>
            <person name="Doll E.V."/>
        </authorList>
    </citation>
    <scope>NUCLEOTIDE SEQUENCE [LARGE SCALE GENOMIC DNA]</scope>
    <source>
        <strain evidence="7 8">WS4759</strain>
    </source>
</reference>
<dbReference type="PANTHER" id="PTHR30532:SF28">
    <property type="entry name" value="PETROBACTIN-BINDING PROTEIN YCLQ"/>
    <property type="match status" value="1"/>
</dbReference>
<comment type="similarity">
    <text evidence="2">Belongs to the bacterial solute-binding protein 8 family.</text>
</comment>
<evidence type="ECO:0000256" key="5">
    <source>
        <dbReference type="SAM" id="SignalP"/>
    </source>
</evidence>